<organism evidence="1 2">
    <name type="scientific">Candidatus Xenolissoclinum pacificiensis L6</name>
    <dbReference type="NCBI Taxonomy" id="1401685"/>
    <lineage>
        <taxon>Bacteria</taxon>
        <taxon>Pseudomonadati</taxon>
        <taxon>Pseudomonadota</taxon>
        <taxon>Alphaproteobacteria</taxon>
        <taxon>Rickettsiales</taxon>
        <taxon>Anaplasmataceae</taxon>
        <taxon>Candidatus Xenolissoclinum</taxon>
    </lineage>
</organism>
<dbReference type="AlphaFoldDB" id="W2UZI4"/>
<sequence length="158" mass="18032">MIAGFRFCVLLLNTILEIPSLQSGAIDDYSHVLLELSAHSVDGGVRYNSSMVLDDYVFYELPSVVTFKFSGEREVLYNILENINIQVDVGAKVSFYGSFLKTNRNFISNRSYNFVQDMTKLDSYDMFSLVTFQIPYIYSCNQELGVVMEESVEGMDFK</sequence>
<gene>
    <name evidence="1" type="ORF">P857_294</name>
</gene>
<dbReference type="EMBL" id="AXCJ01000005">
    <property type="protein sequence ID" value="ETO91379.1"/>
    <property type="molecule type" value="Genomic_DNA"/>
</dbReference>
<comment type="caution">
    <text evidence="1">The sequence shown here is derived from an EMBL/GenBank/DDBJ whole genome shotgun (WGS) entry which is preliminary data.</text>
</comment>
<keyword evidence="2" id="KW-1185">Reference proteome</keyword>
<protein>
    <submittedName>
        <fullName evidence="1">Uncharacterized protein</fullName>
    </submittedName>
</protein>
<evidence type="ECO:0000313" key="2">
    <source>
        <dbReference type="Proteomes" id="UP000018951"/>
    </source>
</evidence>
<evidence type="ECO:0000313" key="1">
    <source>
        <dbReference type="EMBL" id="ETO91379.1"/>
    </source>
</evidence>
<proteinExistence type="predicted"/>
<name>W2UZI4_9RICK</name>
<accession>W2UZI4</accession>
<reference evidence="1 2" key="1">
    <citation type="journal article" date="2013" name="PLoS ONE">
        <title>Bacterial endosymbiosis in a chordate host: long-term co-evolution and conservation of secondary metabolism.</title>
        <authorList>
            <person name="Kwan J.C."/>
            <person name="Schmidt E.W."/>
        </authorList>
    </citation>
    <scope>NUCLEOTIDE SEQUENCE [LARGE SCALE GENOMIC DNA]</scope>
    <source>
        <strain evidence="2">L6</strain>
    </source>
</reference>
<dbReference type="Proteomes" id="UP000018951">
    <property type="component" value="Unassembled WGS sequence"/>
</dbReference>